<dbReference type="SMART" id="SM00869">
    <property type="entry name" value="Autotransporter"/>
    <property type="match status" value="1"/>
</dbReference>
<organism evidence="5 6">
    <name type="scientific">Rhodopseudomonas palustris</name>
    <dbReference type="NCBI Taxonomy" id="1076"/>
    <lineage>
        <taxon>Bacteria</taxon>
        <taxon>Pseudomonadati</taxon>
        <taxon>Pseudomonadota</taxon>
        <taxon>Alphaproteobacteria</taxon>
        <taxon>Hyphomicrobiales</taxon>
        <taxon>Nitrobacteraceae</taxon>
        <taxon>Rhodopseudomonas</taxon>
    </lineage>
</organism>
<evidence type="ECO:0000313" key="6">
    <source>
        <dbReference type="Proteomes" id="UP000782519"/>
    </source>
</evidence>
<dbReference type="PROSITE" id="PS51208">
    <property type="entry name" value="AUTOTRANSPORTER"/>
    <property type="match status" value="1"/>
</dbReference>
<dbReference type="PROSITE" id="PS51318">
    <property type="entry name" value="TAT"/>
    <property type="match status" value="1"/>
</dbReference>
<feature type="compositionally biased region" description="Polar residues" evidence="2">
    <location>
        <begin position="690"/>
        <end position="703"/>
    </location>
</feature>
<evidence type="ECO:0000313" key="5">
    <source>
        <dbReference type="EMBL" id="MBI5132081.1"/>
    </source>
</evidence>
<feature type="domain" description="Autotransporter" evidence="4">
    <location>
        <begin position="733"/>
        <end position="1014"/>
    </location>
</feature>
<reference evidence="5" key="1">
    <citation type="submission" date="2020-07" db="EMBL/GenBank/DDBJ databases">
        <title>Huge and variable diversity of episymbiotic CPR bacteria and DPANN archaea in groundwater ecosystems.</title>
        <authorList>
            <person name="He C.Y."/>
            <person name="Keren R."/>
            <person name="Whittaker M."/>
            <person name="Farag I.F."/>
            <person name="Doudna J."/>
            <person name="Cate J.H.D."/>
            <person name="Banfield J.F."/>
        </authorList>
    </citation>
    <scope>NUCLEOTIDE SEQUENCE</scope>
    <source>
        <strain evidence="5">NC_groundwater_1818_Pr3_B-0.1um_66_35</strain>
    </source>
</reference>
<name>A0A933W303_RHOPL</name>
<protein>
    <submittedName>
        <fullName evidence="5">Autotransporter domain-containing protein</fullName>
    </submittedName>
</protein>
<accession>A0A933W303</accession>
<dbReference type="AlphaFoldDB" id="A0A933W303"/>
<keyword evidence="1 3" id="KW-0732">Signal</keyword>
<dbReference type="NCBIfam" id="TIGR02601">
    <property type="entry name" value="autotrns_rpt"/>
    <property type="match status" value="2"/>
</dbReference>
<evidence type="ECO:0000256" key="2">
    <source>
        <dbReference type="SAM" id="MobiDB-lite"/>
    </source>
</evidence>
<sequence>MARRRRAALLASTALGLATVLVAAGSARAQDATWRTNPPRNIYDYGADWSTGNVPTGTAYFGTSAVTALTFQSSTSVGGWTFNAGASNYSFVNDTSLQLTFNGAGIVIIGGSASITNRGNLQFFNTGTAGSATIANDGGQLFFNDNSTAGGASIANTGIGIVHFNNASTAGSATITNDNVLYFHNISTAGNATITNNGGIAFDYFTTAGSATITNNGSISFHDSSTAGNAAITNNGGIVFDYSSTASYATINTNGSVLFTDTSTGGSAVLTNSGTVRFDATSTPGNAQLINSGPSAVITFNSTGPNGDGRLTAGSIAGSGRFDLGGAELTVGGNNLSTMVTGVLSGDGSATGTSLIKTGTGTLTLAGANTVSGGVTLASGTLALANNQALGTAVLTTLGGTVAYRDGLNIGNMVTIRGDTSFDVASGTATQSGVIGGSFGLNKTGTGTLALTGTSSYTGATVVNGGTLSVNGSIASSSGLSINSGATLVGTGAVPTTIVAGGGTLAPGNSIGTLTVNGNLTFGAGSTYAVEVSPTAADLTNVTGTASLTGATVQVTPLPGSFRSRSFTILNATGGLGGTTFAGLTGVNSFGSGVRNPHLTYDANNVYLVLDPATLQIPAGLGANQTNVASAINRVVGSGGSPPAGFDVLLNIGAAQLPNALNQISGQAGATTTQVGFNATNQFMAALDPSGNTGAGHSSSGGPSLSYAAPTPQDPKLRDAYAAVRGFDKPSDAFAARWSVWASGYGGSSTTSGSGTSTTSSTAGTLIGADYRMSPDTRLGFALGGANYSFALSGGLGGGRADVFQAGVYGRHSFGAGYLSGVLAYGWQDVTSDRNLTVVGLDHLTANFKANAVNARGEAGWRFTPWPAIGFGVFPYAALQVTSLMLPSYGERASAGSSLFALSYASQTTTNLRSEVGARVEHAVWLSETLLTLRGRLAWAHDSNTDRPVTATFQSLPGASFVVNGTRPAADSALVSAGIETKWLSGFSVAGTFEGEFSDTTRSYAGKGTLRYAW</sequence>
<dbReference type="Pfam" id="PF12951">
    <property type="entry name" value="PATR"/>
    <property type="match status" value="2"/>
</dbReference>
<dbReference type="Pfam" id="PF03797">
    <property type="entry name" value="Autotransporter"/>
    <property type="match status" value="1"/>
</dbReference>
<dbReference type="InterPro" id="IPR006311">
    <property type="entry name" value="TAT_signal"/>
</dbReference>
<feature type="region of interest" description="Disordered" evidence="2">
    <location>
        <begin position="688"/>
        <end position="712"/>
    </location>
</feature>
<dbReference type="InterPro" id="IPR005546">
    <property type="entry name" value="Autotransporte_beta"/>
</dbReference>
<dbReference type="InterPro" id="IPR011050">
    <property type="entry name" value="Pectin_lyase_fold/virulence"/>
</dbReference>
<comment type="caution">
    <text evidence="5">The sequence shown here is derived from an EMBL/GenBank/DDBJ whole genome shotgun (WGS) entry which is preliminary data.</text>
</comment>
<proteinExistence type="predicted"/>
<feature type="chain" id="PRO_5036975174" evidence="3">
    <location>
        <begin position="30"/>
        <end position="1014"/>
    </location>
</feature>
<dbReference type="Proteomes" id="UP000782519">
    <property type="component" value="Unassembled WGS sequence"/>
</dbReference>
<dbReference type="Gene3D" id="2.160.20.20">
    <property type="match status" value="1"/>
</dbReference>
<dbReference type="InterPro" id="IPR013425">
    <property type="entry name" value="Autotrns_rpt"/>
</dbReference>
<dbReference type="Gene3D" id="2.40.128.130">
    <property type="entry name" value="Autotransporter beta-domain"/>
    <property type="match status" value="1"/>
</dbReference>
<evidence type="ECO:0000259" key="4">
    <source>
        <dbReference type="PROSITE" id="PS51208"/>
    </source>
</evidence>
<dbReference type="InterPro" id="IPR012332">
    <property type="entry name" value="Autotransporter_pectin_lyase_C"/>
</dbReference>
<feature type="signal peptide" evidence="3">
    <location>
        <begin position="1"/>
        <end position="29"/>
    </location>
</feature>
<evidence type="ECO:0000256" key="1">
    <source>
        <dbReference type="ARBA" id="ARBA00022729"/>
    </source>
</evidence>
<dbReference type="EMBL" id="JACRJB010000062">
    <property type="protein sequence ID" value="MBI5132081.1"/>
    <property type="molecule type" value="Genomic_DNA"/>
</dbReference>
<dbReference type="SUPFAM" id="SSF103515">
    <property type="entry name" value="Autotransporter"/>
    <property type="match status" value="1"/>
</dbReference>
<dbReference type="SUPFAM" id="SSF51126">
    <property type="entry name" value="Pectin lyase-like"/>
    <property type="match status" value="1"/>
</dbReference>
<gene>
    <name evidence="5" type="ORF">HZA66_21775</name>
</gene>
<evidence type="ECO:0000256" key="3">
    <source>
        <dbReference type="SAM" id="SignalP"/>
    </source>
</evidence>
<dbReference type="InterPro" id="IPR036709">
    <property type="entry name" value="Autotransporte_beta_dom_sf"/>
</dbReference>